<comment type="function">
    <text evidence="15">Plays a critical role in recombination and DNA repair. Helps process Holliday junction intermediates to mature products by catalyzing branch migration. Has replication fork regression activity, unwinds stalled or blocked replication forks to make a HJ that can be resolved. Has a DNA unwinding activity characteristic of a DNA helicase with 3'-5' polarity.</text>
</comment>
<evidence type="ECO:0000256" key="15">
    <source>
        <dbReference type="RuleBase" id="RU363016"/>
    </source>
</evidence>
<comment type="caution">
    <text evidence="18">The sequence shown here is derived from an EMBL/GenBank/DDBJ whole genome shotgun (WGS) entry which is preliminary data.</text>
</comment>
<dbReference type="SMART" id="SM00487">
    <property type="entry name" value="DEXDc"/>
    <property type="match status" value="1"/>
</dbReference>
<keyword evidence="9 15" id="KW-0233">DNA recombination</keyword>
<dbReference type="InterPro" id="IPR047112">
    <property type="entry name" value="RecG/Mfd"/>
</dbReference>
<dbReference type="InterPro" id="IPR045562">
    <property type="entry name" value="RecG_dom3_C"/>
</dbReference>
<evidence type="ECO:0000256" key="4">
    <source>
        <dbReference type="ARBA" id="ARBA00022763"/>
    </source>
</evidence>
<dbReference type="GO" id="GO:0016887">
    <property type="term" value="F:ATP hydrolysis activity"/>
    <property type="evidence" value="ECO:0007669"/>
    <property type="project" value="RHEA"/>
</dbReference>
<dbReference type="GO" id="GO:0003677">
    <property type="term" value="F:DNA binding"/>
    <property type="evidence" value="ECO:0007669"/>
    <property type="project" value="UniProtKB-KW"/>
</dbReference>
<dbReference type="InterPro" id="IPR001650">
    <property type="entry name" value="Helicase_C-like"/>
</dbReference>
<feature type="domain" description="Helicase ATP-binding" evidence="16">
    <location>
        <begin position="270"/>
        <end position="431"/>
    </location>
</feature>
<dbReference type="Pfam" id="PF19833">
    <property type="entry name" value="RecG_dom3_C"/>
    <property type="match status" value="1"/>
</dbReference>
<dbReference type="Pfam" id="PF00270">
    <property type="entry name" value="DEAD"/>
    <property type="match status" value="1"/>
</dbReference>
<dbReference type="Gene3D" id="2.40.50.140">
    <property type="entry name" value="Nucleic acid-binding proteins"/>
    <property type="match status" value="1"/>
</dbReference>
<dbReference type="Pfam" id="PF00271">
    <property type="entry name" value="Helicase_C"/>
    <property type="match status" value="1"/>
</dbReference>
<dbReference type="PANTHER" id="PTHR47964">
    <property type="entry name" value="ATP-DEPENDENT DNA HELICASE HOMOLOG RECG, CHLOROPLASTIC"/>
    <property type="match status" value="1"/>
</dbReference>
<comment type="catalytic activity">
    <reaction evidence="14 15">
        <text>ATP + H2O = ADP + phosphate + H(+)</text>
        <dbReference type="Rhea" id="RHEA:13065"/>
        <dbReference type="ChEBI" id="CHEBI:15377"/>
        <dbReference type="ChEBI" id="CHEBI:15378"/>
        <dbReference type="ChEBI" id="CHEBI:30616"/>
        <dbReference type="ChEBI" id="CHEBI:43474"/>
        <dbReference type="ChEBI" id="CHEBI:456216"/>
        <dbReference type="EC" id="5.6.2.4"/>
    </reaction>
</comment>
<dbReference type="InterPro" id="IPR011545">
    <property type="entry name" value="DEAD/DEAH_box_helicase_dom"/>
</dbReference>
<evidence type="ECO:0000259" key="17">
    <source>
        <dbReference type="PROSITE" id="PS51194"/>
    </source>
</evidence>
<evidence type="ECO:0000256" key="8">
    <source>
        <dbReference type="ARBA" id="ARBA00023125"/>
    </source>
</evidence>
<evidence type="ECO:0000256" key="1">
    <source>
        <dbReference type="ARBA" id="ARBA00007504"/>
    </source>
</evidence>
<evidence type="ECO:0000259" key="16">
    <source>
        <dbReference type="PROSITE" id="PS51192"/>
    </source>
</evidence>
<dbReference type="PANTHER" id="PTHR47964:SF1">
    <property type="entry name" value="ATP-DEPENDENT DNA HELICASE HOMOLOG RECG, CHLOROPLASTIC"/>
    <property type="match status" value="1"/>
</dbReference>
<protein>
    <recommendedName>
        <fullName evidence="2 15">ATP-dependent DNA helicase RecG</fullName>
        <ecNumber evidence="13 15">5.6.2.4</ecNumber>
    </recommendedName>
</protein>
<gene>
    <name evidence="18" type="ORF">DW099_07900</name>
</gene>
<keyword evidence="4 15" id="KW-0227">DNA damage</keyword>
<keyword evidence="3 15" id="KW-0547">Nucleotide-binding</keyword>
<dbReference type="InterPro" id="IPR033454">
    <property type="entry name" value="RecG_wedge"/>
</dbReference>
<keyword evidence="11" id="KW-0413">Isomerase</keyword>
<dbReference type="EC" id="5.6.2.4" evidence="13 15"/>
<dbReference type="GO" id="GO:0006281">
    <property type="term" value="P:DNA repair"/>
    <property type="evidence" value="ECO:0007669"/>
    <property type="project" value="UniProtKB-UniRule"/>
</dbReference>
<dbReference type="NCBIfam" id="NF008168">
    <property type="entry name" value="PRK10917.2-2"/>
    <property type="match status" value="1"/>
</dbReference>
<dbReference type="Proteomes" id="UP000284841">
    <property type="component" value="Unassembled WGS sequence"/>
</dbReference>
<evidence type="ECO:0000256" key="6">
    <source>
        <dbReference type="ARBA" id="ARBA00022806"/>
    </source>
</evidence>
<dbReference type="SUPFAM" id="SSF50249">
    <property type="entry name" value="Nucleic acid-binding proteins"/>
    <property type="match status" value="1"/>
</dbReference>
<dbReference type="GO" id="GO:0043138">
    <property type="term" value="F:3'-5' DNA helicase activity"/>
    <property type="evidence" value="ECO:0007669"/>
    <property type="project" value="UniProtKB-EC"/>
</dbReference>
<evidence type="ECO:0000256" key="5">
    <source>
        <dbReference type="ARBA" id="ARBA00022801"/>
    </source>
</evidence>
<keyword evidence="5 15" id="KW-0378">Hydrolase</keyword>
<dbReference type="Pfam" id="PF17191">
    <property type="entry name" value="RecG_wedge"/>
    <property type="match status" value="1"/>
</dbReference>
<dbReference type="InterPro" id="IPR027417">
    <property type="entry name" value="P-loop_NTPase"/>
</dbReference>
<dbReference type="InterPro" id="IPR014001">
    <property type="entry name" value="Helicase_ATP-bd"/>
</dbReference>
<dbReference type="SUPFAM" id="SSF52540">
    <property type="entry name" value="P-loop containing nucleoside triphosphate hydrolases"/>
    <property type="match status" value="2"/>
</dbReference>
<evidence type="ECO:0000256" key="3">
    <source>
        <dbReference type="ARBA" id="ARBA00022741"/>
    </source>
</evidence>
<evidence type="ECO:0000256" key="12">
    <source>
        <dbReference type="ARBA" id="ARBA00034617"/>
    </source>
</evidence>
<evidence type="ECO:0000256" key="13">
    <source>
        <dbReference type="ARBA" id="ARBA00034808"/>
    </source>
</evidence>
<evidence type="ECO:0000256" key="7">
    <source>
        <dbReference type="ARBA" id="ARBA00022840"/>
    </source>
</evidence>
<dbReference type="OrthoDB" id="9804325at2"/>
<dbReference type="EMBL" id="QRMS01000002">
    <property type="protein sequence ID" value="RHJ88320.1"/>
    <property type="molecule type" value="Genomic_DNA"/>
</dbReference>
<comment type="similarity">
    <text evidence="1 15">Belongs to the helicase family. RecG subfamily.</text>
</comment>
<dbReference type="PROSITE" id="PS51192">
    <property type="entry name" value="HELICASE_ATP_BIND_1"/>
    <property type="match status" value="1"/>
</dbReference>
<comment type="catalytic activity">
    <reaction evidence="12 15">
        <text>Couples ATP hydrolysis with the unwinding of duplex DNA by translocating in the 3'-5' direction.</text>
        <dbReference type="EC" id="5.6.2.4"/>
    </reaction>
</comment>
<keyword evidence="19" id="KW-1185">Reference proteome</keyword>
<reference evidence="18 19" key="1">
    <citation type="submission" date="2018-08" db="EMBL/GenBank/DDBJ databases">
        <title>A genome reference for cultivated species of the human gut microbiota.</title>
        <authorList>
            <person name="Zou Y."/>
            <person name="Xue W."/>
            <person name="Luo G."/>
        </authorList>
    </citation>
    <scope>NUCLEOTIDE SEQUENCE [LARGE SCALE GENOMIC DNA]</scope>
    <source>
        <strain evidence="18 19">AM07-24</strain>
    </source>
</reference>
<evidence type="ECO:0000313" key="19">
    <source>
        <dbReference type="Proteomes" id="UP000284841"/>
    </source>
</evidence>
<dbReference type="InterPro" id="IPR012340">
    <property type="entry name" value="NA-bd_OB-fold"/>
</dbReference>
<evidence type="ECO:0000256" key="11">
    <source>
        <dbReference type="ARBA" id="ARBA00023235"/>
    </source>
</evidence>
<dbReference type="NCBIfam" id="TIGR00643">
    <property type="entry name" value="recG"/>
    <property type="match status" value="1"/>
</dbReference>
<dbReference type="CDD" id="cd04488">
    <property type="entry name" value="RecG_wedge_OBF"/>
    <property type="match status" value="1"/>
</dbReference>
<dbReference type="PROSITE" id="PS51194">
    <property type="entry name" value="HELICASE_CTER"/>
    <property type="match status" value="1"/>
</dbReference>
<evidence type="ECO:0000256" key="2">
    <source>
        <dbReference type="ARBA" id="ARBA00017846"/>
    </source>
</evidence>
<name>A0A415E3X7_9FIRM</name>
<dbReference type="CDD" id="cd17992">
    <property type="entry name" value="DEXHc_RecG"/>
    <property type="match status" value="1"/>
</dbReference>
<feature type="domain" description="Helicase C-terminal" evidence="17">
    <location>
        <begin position="450"/>
        <end position="609"/>
    </location>
</feature>
<evidence type="ECO:0000256" key="10">
    <source>
        <dbReference type="ARBA" id="ARBA00023204"/>
    </source>
</evidence>
<keyword evidence="8" id="KW-0238">DNA-binding</keyword>
<sequence length="680" mass="77256">MELNDKVSSLKGIGPKKAEILKKNHIFTLEDLLNLFPRKYEDRRQETRIEDLQPGKEFLISGKVLSRRYSGNPYKKNTPLTLLVSDETGTVEILFFNGRYIANLFNVNQDYSFYGRVTENFDRKQMIHPEFHRIGDPNDIRGIIPIYPQISGISQNELRKIQLQLQELYPQVEEWLPDEVVSENRLASPAYAIENIHFPKDGKQVLESKFRLIFDELLTLETGLFYIKNETRKDTGGIVIEADCADQFIKDLPFELTAGQKSVWEDMKRDLAADKVMNRLIQGDVGSGKTVVAELAMYAAAQNGYQSVMMAPTEILAKQHVQSLTADFEKYGISVGLLCSSMKAAEKRETLQRLAIGQIQILVGTHAVIQPDVIFKNLGMVITDEQHRFGVNQRSLLSKKGKNPNILVMTATPIPRTLAVIIYGDLDISQIRTMPRGRQPIKTMQADMENRNRVYDFVKKQLKEKKQAYVVAPLIEESDKIDAKSAEELHKELSQKFAGFQVALIHGAMKQEEKDFIMGEFSDGNIDVLVSTVVIEVGINVPNATVMVVENCERFGLAQLHQLRGRVGRGSDQSYCFLICHNETDVAKERNQIMCESNDGFEIAEADLRLRGPGELFGTRQHGLPEMHISDLVRHGDVLEKAKNTAKAIIDKDPDLRNRKYEKLKNRIRKMFGEDIKLEL</sequence>
<accession>A0A415E3X7</accession>
<dbReference type="AlphaFoldDB" id="A0A415E3X7"/>
<organism evidence="18 19">
    <name type="scientific">Emergencia timonensis</name>
    <dbReference type="NCBI Taxonomy" id="1776384"/>
    <lineage>
        <taxon>Bacteria</taxon>
        <taxon>Bacillati</taxon>
        <taxon>Bacillota</taxon>
        <taxon>Clostridia</taxon>
        <taxon>Peptostreptococcales</taxon>
        <taxon>Anaerovoracaceae</taxon>
        <taxon>Emergencia</taxon>
    </lineage>
</organism>
<dbReference type="InterPro" id="IPR004609">
    <property type="entry name" value="ATP-dep_DNA_helicase_RecG"/>
</dbReference>
<keyword evidence="7 15" id="KW-0067">ATP-binding</keyword>
<dbReference type="RefSeq" id="WP_118334953.1">
    <property type="nucleotide sequence ID" value="NZ_AP025567.1"/>
</dbReference>
<dbReference type="Gene3D" id="3.40.50.300">
    <property type="entry name" value="P-loop containing nucleotide triphosphate hydrolases"/>
    <property type="match status" value="2"/>
</dbReference>
<dbReference type="GO" id="GO:0005524">
    <property type="term" value="F:ATP binding"/>
    <property type="evidence" value="ECO:0007669"/>
    <property type="project" value="UniProtKB-KW"/>
</dbReference>
<evidence type="ECO:0000256" key="9">
    <source>
        <dbReference type="ARBA" id="ARBA00023172"/>
    </source>
</evidence>
<evidence type="ECO:0000313" key="18">
    <source>
        <dbReference type="EMBL" id="RHJ88320.1"/>
    </source>
</evidence>
<dbReference type="GO" id="GO:0006310">
    <property type="term" value="P:DNA recombination"/>
    <property type="evidence" value="ECO:0007669"/>
    <property type="project" value="UniProtKB-UniRule"/>
</dbReference>
<proteinExistence type="inferred from homology"/>
<dbReference type="STRING" id="1776384.GCA_900086585_03916"/>
<dbReference type="NCBIfam" id="NF008165">
    <property type="entry name" value="PRK10917.1-3"/>
    <property type="match status" value="1"/>
</dbReference>
<keyword evidence="6 15" id="KW-0347">Helicase</keyword>
<keyword evidence="10 15" id="KW-0234">DNA repair</keyword>
<dbReference type="SMART" id="SM00490">
    <property type="entry name" value="HELICc"/>
    <property type="match status" value="1"/>
</dbReference>
<evidence type="ECO:0000256" key="14">
    <source>
        <dbReference type="ARBA" id="ARBA00048988"/>
    </source>
</evidence>